<feature type="compositionally biased region" description="Pro residues" evidence="1">
    <location>
        <begin position="190"/>
        <end position="199"/>
    </location>
</feature>
<gene>
    <name evidence="2" type="ORF">RDB_LOCUS178312</name>
</gene>
<evidence type="ECO:0000313" key="2">
    <source>
        <dbReference type="EMBL" id="CAE6471640.1"/>
    </source>
</evidence>
<dbReference type="EMBL" id="CAJMWW010000469">
    <property type="protein sequence ID" value="CAE6471640.1"/>
    <property type="molecule type" value="Genomic_DNA"/>
</dbReference>
<feature type="compositionally biased region" description="Basic and acidic residues" evidence="1">
    <location>
        <begin position="59"/>
        <end position="69"/>
    </location>
</feature>
<dbReference type="AlphaFoldDB" id="A0A8H3GXX7"/>
<protein>
    <submittedName>
        <fullName evidence="2">Uncharacterized protein</fullName>
    </submittedName>
</protein>
<dbReference type="Proteomes" id="UP000663841">
    <property type="component" value="Unassembled WGS sequence"/>
</dbReference>
<accession>A0A8H3GXX7</accession>
<comment type="caution">
    <text evidence="2">The sequence shown here is derived from an EMBL/GenBank/DDBJ whole genome shotgun (WGS) entry which is preliminary data.</text>
</comment>
<evidence type="ECO:0000313" key="3">
    <source>
        <dbReference type="Proteomes" id="UP000663841"/>
    </source>
</evidence>
<feature type="region of interest" description="Disordered" evidence="1">
    <location>
        <begin position="174"/>
        <end position="199"/>
    </location>
</feature>
<feature type="region of interest" description="Disordered" evidence="1">
    <location>
        <begin position="49"/>
        <end position="78"/>
    </location>
</feature>
<evidence type="ECO:0000256" key="1">
    <source>
        <dbReference type="SAM" id="MobiDB-lite"/>
    </source>
</evidence>
<name>A0A8H3GXX7_9AGAM</name>
<feature type="compositionally biased region" description="Low complexity" evidence="1">
    <location>
        <begin position="180"/>
        <end position="189"/>
    </location>
</feature>
<feature type="compositionally biased region" description="Pro residues" evidence="1">
    <location>
        <begin position="9"/>
        <end position="30"/>
    </location>
</feature>
<reference evidence="2" key="1">
    <citation type="submission" date="2021-01" db="EMBL/GenBank/DDBJ databases">
        <authorList>
            <person name="Kaushik A."/>
        </authorList>
    </citation>
    <scope>NUCLEOTIDE SEQUENCE</scope>
    <source>
        <strain evidence="2">AG3-T5</strain>
    </source>
</reference>
<proteinExistence type="predicted"/>
<feature type="region of interest" description="Disordered" evidence="1">
    <location>
        <begin position="1"/>
        <end position="34"/>
    </location>
</feature>
<organism evidence="2 3">
    <name type="scientific">Rhizoctonia solani</name>
    <dbReference type="NCBI Taxonomy" id="456999"/>
    <lineage>
        <taxon>Eukaryota</taxon>
        <taxon>Fungi</taxon>
        <taxon>Dikarya</taxon>
        <taxon>Basidiomycota</taxon>
        <taxon>Agaricomycotina</taxon>
        <taxon>Agaricomycetes</taxon>
        <taxon>Cantharellales</taxon>
        <taxon>Ceratobasidiaceae</taxon>
        <taxon>Rhizoctonia</taxon>
    </lineage>
</organism>
<sequence length="199" mass="22509">MLGLAPPRSQSPPPYHPSPNCVQPPEPPTQPFDDHRIWSLALEQPRFFPRFAPYDPDDPNQHDSDRKEDNEDDKLDGFEWTNGLTARECYAQDAQHELLQQGGLQSPEYHRLTVQAFDYKVDTNISGRAYTKLPRAFPDHLGDLPMDPKLQKQINKISEFTSRSIHCCVNSTIQSALQEPHPSGPSSDIPIPPPHPMPS</sequence>